<evidence type="ECO:0000313" key="1">
    <source>
        <dbReference type="EMBL" id="KAH8002678.1"/>
    </source>
</evidence>
<sequence length="91" mass="9732">MASRGPSTKRGGGSSGGSGGSRGPEPQGEPPPPLQAVLVADSFNRRFCPISKDRPRLQQVHRKKIDVKKFNLGPWRAAVRVGNANFGRALI</sequence>
<accession>A0ACB8FCC1</accession>
<proteinExistence type="predicted"/>
<protein>
    <submittedName>
        <fullName evidence="1">Uncharacterized protein</fullName>
    </submittedName>
</protein>
<dbReference type="Proteomes" id="UP000827872">
    <property type="component" value="Linkage Group LG08"/>
</dbReference>
<organism evidence="1 2">
    <name type="scientific">Sphaerodactylus townsendi</name>
    <dbReference type="NCBI Taxonomy" id="933632"/>
    <lineage>
        <taxon>Eukaryota</taxon>
        <taxon>Metazoa</taxon>
        <taxon>Chordata</taxon>
        <taxon>Craniata</taxon>
        <taxon>Vertebrata</taxon>
        <taxon>Euteleostomi</taxon>
        <taxon>Lepidosauria</taxon>
        <taxon>Squamata</taxon>
        <taxon>Bifurcata</taxon>
        <taxon>Gekkota</taxon>
        <taxon>Sphaerodactylidae</taxon>
        <taxon>Sphaerodactylus</taxon>
    </lineage>
</organism>
<name>A0ACB8FCC1_9SAUR</name>
<dbReference type="EMBL" id="CM037621">
    <property type="protein sequence ID" value="KAH8002678.1"/>
    <property type="molecule type" value="Genomic_DNA"/>
</dbReference>
<comment type="caution">
    <text evidence="1">The sequence shown here is derived from an EMBL/GenBank/DDBJ whole genome shotgun (WGS) entry which is preliminary data.</text>
</comment>
<evidence type="ECO:0000313" key="2">
    <source>
        <dbReference type="Proteomes" id="UP000827872"/>
    </source>
</evidence>
<gene>
    <name evidence="1" type="ORF">K3G42_027161</name>
</gene>
<reference evidence="1" key="1">
    <citation type="submission" date="2021-08" db="EMBL/GenBank/DDBJ databases">
        <title>The first chromosome-level gecko genome reveals the dynamic sex chromosomes of Neotropical dwarf geckos (Sphaerodactylidae: Sphaerodactylus).</title>
        <authorList>
            <person name="Pinto B.J."/>
            <person name="Keating S.E."/>
            <person name="Gamble T."/>
        </authorList>
    </citation>
    <scope>NUCLEOTIDE SEQUENCE</scope>
    <source>
        <strain evidence="1">TG3544</strain>
    </source>
</reference>
<keyword evidence="2" id="KW-1185">Reference proteome</keyword>